<dbReference type="EMBL" id="CP049888">
    <property type="protein sequence ID" value="QIL49940.1"/>
    <property type="molecule type" value="Genomic_DNA"/>
</dbReference>
<dbReference type="KEGG" id="wco:G7084_00520"/>
<proteinExistence type="predicted"/>
<accession>A0A6G8AY85</accession>
<feature type="transmembrane region" description="Helical" evidence="1">
    <location>
        <begin position="127"/>
        <end position="147"/>
    </location>
</feature>
<reference evidence="2 3" key="1">
    <citation type="submission" date="2020-03" db="EMBL/GenBank/DDBJ databases">
        <title>Weissella sp. nov., isolated from Cybister lewisianus.</title>
        <authorList>
            <person name="Hyun D.-W."/>
            <person name="Bae J.-W."/>
        </authorList>
    </citation>
    <scope>NUCLEOTIDE SEQUENCE [LARGE SCALE GENOMIC DNA]</scope>
    <source>
        <strain evidence="2 3">HDW19</strain>
    </source>
</reference>
<dbReference type="Pfam" id="PF05656">
    <property type="entry name" value="DUF805"/>
    <property type="match status" value="1"/>
</dbReference>
<dbReference type="Proteomes" id="UP000500741">
    <property type="component" value="Chromosome"/>
</dbReference>
<dbReference type="PANTHER" id="PTHR34980:SF2">
    <property type="entry name" value="INNER MEMBRANE PROTEIN YHAH-RELATED"/>
    <property type="match status" value="1"/>
</dbReference>
<keyword evidence="1" id="KW-0472">Membrane</keyword>
<evidence type="ECO:0000313" key="3">
    <source>
        <dbReference type="Proteomes" id="UP000500741"/>
    </source>
</evidence>
<keyword evidence="3" id="KW-1185">Reference proteome</keyword>
<dbReference type="InterPro" id="IPR008523">
    <property type="entry name" value="DUF805"/>
</dbReference>
<dbReference type="RefSeq" id="WP_166009058.1">
    <property type="nucleotide sequence ID" value="NZ_CP049888.1"/>
</dbReference>
<sequence>MISFWQAFKNYWRRGVDFRGKSTRAEYWWMVLWAVLFSVILLGGLAISMFLWTSNHGIGQIETLIFKNIIYFLILTIVISVILIIPTTALTVRRLRDTGFKTWLIWVLILLNYVFNRMELQWHNWWQILLSLLSLLISLIMFLGLVMKSDSLRLGRIKAQPEQVKVETLYPIQVKTEELTMDTQDN</sequence>
<evidence type="ECO:0000313" key="2">
    <source>
        <dbReference type="EMBL" id="QIL49940.1"/>
    </source>
</evidence>
<feature type="transmembrane region" description="Helical" evidence="1">
    <location>
        <begin position="27"/>
        <end position="52"/>
    </location>
</feature>
<evidence type="ECO:0000256" key="1">
    <source>
        <dbReference type="SAM" id="Phobius"/>
    </source>
</evidence>
<protein>
    <submittedName>
        <fullName evidence="2">DUF805 domain-containing protein</fullName>
    </submittedName>
</protein>
<name>A0A6G8AY85_9LACO</name>
<dbReference type="AlphaFoldDB" id="A0A6G8AY85"/>
<feature type="transmembrane region" description="Helical" evidence="1">
    <location>
        <begin position="64"/>
        <end position="86"/>
    </location>
</feature>
<dbReference type="GO" id="GO:0005886">
    <property type="term" value="C:plasma membrane"/>
    <property type="evidence" value="ECO:0007669"/>
    <property type="project" value="TreeGrafter"/>
</dbReference>
<keyword evidence="1" id="KW-1133">Transmembrane helix</keyword>
<organism evidence="2 3">
    <name type="scientific">Weissella coleopterorum</name>
    <dbReference type="NCBI Taxonomy" id="2714949"/>
    <lineage>
        <taxon>Bacteria</taxon>
        <taxon>Bacillati</taxon>
        <taxon>Bacillota</taxon>
        <taxon>Bacilli</taxon>
        <taxon>Lactobacillales</taxon>
        <taxon>Lactobacillaceae</taxon>
        <taxon>Weissella</taxon>
    </lineage>
</organism>
<dbReference type="PANTHER" id="PTHR34980">
    <property type="entry name" value="INNER MEMBRANE PROTEIN-RELATED-RELATED"/>
    <property type="match status" value="1"/>
</dbReference>
<keyword evidence="1" id="KW-0812">Transmembrane</keyword>
<feature type="transmembrane region" description="Helical" evidence="1">
    <location>
        <begin position="98"/>
        <end position="115"/>
    </location>
</feature>
<gene>
    <name evidence="2" type="ORF">G7084_00520</name>
</gene>